<dbReference type="GO" id="GO:0005840">
    <property type="term" value="C:ribosome"/>
    <property type="evidence" value="ECO:0007669"/>
    <property type="project" value="UniProtKB-KW"/>
</dbReference>
<proteinExistence type="predicted"/>
<evidence type="ECO:0000313" key="1">
    <source>
        <dbReference type="EMBL" id="AUV65213.1"/>
    </source>
</evidence>
<name>A0A2K9VRX0_TETTT</name>
<dbReference type="RefSeq" id="YP_009462767.1">
    <property type="nucleotide sequence ID" value="NC_036991.1"/>
</dbReference>
<keyword evidence="1" id="KW-0150">Chloroplast</keyword>
<accession>A0A2K9VRX0</accession>
<dbReference type="AlphaFoldDB" id="A0A2K9VRX0"/>
<gene>
    <name evidence="1" type="primary">rpl22</name>
    <name evidence="1" type="ORF">DSG062</name>
</gene>
<organism evidence="1">
    <name type="scientific">Tetragonia tetragonoides</name>
    <name type="common">New Zealand spinach</name>
    <name type="synonym">Tetragonia expansa</name>
    <dbReference type="NCBI Taxonomy" id="45318"/>
    <lineage>
        <taxon>Eukaryota</taxon>
        <taxon>Viridiplantae</taxon>
        <taxon>Streptophyta</taxon>
        <taxon>Embryophyta</taxon>
        <taxon>Tracheophyta</taxon>
        <taxon>Spermatophyta</taxon>
        <taxon>Magnoliopsida</taxon>
        <taxon>eudicotyledons</taxon>
        <taxon>Gunneridae</taxon>
        <taxon>Pentapetalae</taxon>
        <taxon>Caryophyllales</taxon>
        <taxon>Aizoaceae</taxon>
        <taxon>Tetragonia</taxon>
    </lineage>
</organism>
<protein>
    <submittedName>
        <fullName evidence="1">Ribosomal protein L22</fullName>
    </submittedName>
</protein>
<reference evidence="1" key="1">
    <citation type="submission" date="2017-09" db="EMBL/GenBank/DDBJ databases">
        <title>Complete chloroplast genome of Tetragonia tetragonoides: Molecular phylogenetic relationship and evolution in Caryophyllales.</title>
        <authorList>
            <person name="Choi K."/>
            <person name="Park S."/>
        </authorList>
    </citation>
    <scope>NUCLEOTIDE SEQUENCE</scope>
</reference>
<geneLocation type="chloroplast" evidence="1"/>
<keyword evidence="1" id="KW-0689">Ribosomal protein</keyword>
<keyword evidence="1" id="KW-0687">Ribonucleoprotein</keyword>
<keyword evidence="1" id="KW-0934">Plastid</keyword>
<sequence length="29" mass="3719">MRKRKKRKERKEKKKRRGICCRSIYSYVC</sequence>
<dbReference type="GeneID" id="35991715"/>
<dbReference type="EMBL" id="MF975369">
    <property type="protein sequence ID" value="AUV65213.1"/>
    <property type="molecule type" value="Genomic_DNA"/>
</dbReference>